<protein>
    <recommendedName>
        <fullName evidence="2">Adenylyl/Guanylyl and SMODS C-terminal sensor domain-containing protein</fullName>
    </recommendedName>
</protein>
<dbReference type="EMBL" id="BJMU01000016">
    <property type="protein sequence ID" value="GEB83715.1"/>
    <property type="molecule type" value="Genomic_DNA"/>
</dbReference>
<dbReference type="CDD" id="cd05400">
    <property type="entry name" value="NT_2-5OAS_ClassI-CCAase"/>
    <property type="match status" value="1"/>
</dbReference>
<sequence length="485" mass="55703">MKHVDIFNAFLNDVVNLNITRVQNLESSIGAIKSVVINSNWEPSLKGWMPQGSWAHKTIIKPVDLGEFDADLLVFVRPVVGWDAQKYIETLYQVFRGNGTYKDKVKRWSHCVTITYANEKKIDVAPCVIDRDGVSRFEVCNRNTNEFELSEPRRYTDWLITQNSYSGNNSFRKCTRLIKYLRDIKTRFTCSSVLLTTILGYRINESDKFSDDFIDTPTALKTIFARLDDWLQLNSKKPVVSNPFLTCEDFASGWTDEQYSNFRQKIHTYREWIDDAYMEQDRVESIAKWRRVFGSDFASHVVFDEGKSIGKAVISCVKESIEGGSLLVGDLVDAVKKFGASILPTNFNKTSYMEVPRWHRAPSTQQLSVSIRAELYQHKFSTTPLGFVNSLEPLQSGFFLQFKAIMNSGTPFSSALYKVYWRITNTDEAAAAENCLRGNIEEPESDNSRWEQLRYRGVHIVEAFVVNKRTNQIVGQSEAFRVMIE</sequence>
<keyword evidence="1" id="KW-0051">Antiviral defense</keyword>
<name>A0A4Y3TSI1_9PROT</name>
<dbReference type="Pfam" id="PF18134">
    <property type="entry name" value="AGS_C"/>
    <property type="match status" value="1"/>
</dbReference>
<accession>A0A4Y3TSI1</accession>
<evidence type="ECO:0000256" key="1">
    <source>
        <dbReference type="ARBA" id="ARBA00023118"/>
    </source>
</evidence>
<feature type="domain" description="Adenylyl/Guanylyl and SMODS C-terminal sensor" evidence="2">
    <location>
        <begin position="356"/>
        <end position="485"/>
    </location>
</feature>
<evidence type="ECO:0000313" key="3">
    <source>
        <dbReference type="EMBL" id="GEB83715.1"/>
    </source>
</evidence>
<dbReference type="GO" id="GO:0016779">
    <property type="term" value="F:nucleotidyltransferase activity"/>
    <property type="evidence" value="ECO:0007669"/>
    <property type="project" value="InterPro"/>
</dbReference>
<reference evidence="3 4" key="1">
    <citation type="submission" date="2019-06" db="EMBL/GenBank/DDBJ databases">
        <title>Whole genome shotgun sequence of Acetobacter orleanensis NBRC 13752.</title>
        <authorList>
            <person name="Hosoyama A."/>
            <person name="Uohara A."/>
            <person name="Ohji S."/>
            <person name="Ichikawa N."/>
        </authorList>
    </citation>
    <scope>NUCLEOTIDE SEQUENCE [LARGE SCALE GENOMIC DNA]</scope>
    <source>
        <strain evidence="3 4">NBRC 13752</strain>
    </source>
</reference>
<dbReference type="InterPro" id="IPR006116">
    <property type="entry name" value="NT_2-5OAS_ClassI-CCAase"/>
</dbReference>
<dbReference type="Pfam" id="PF18144">
    <property type="entry name" value="SMODS"/>
    <property type="match status" value="1"/>
</dbReference>
<dbReference type="GO" id="GO:0051607">
    <property type="term" value="P:defense response to virus"/>
    <property type="evidence" value="ECO:0007669"/>
    <property type="project" value="UniProtKB-KW"/>
</dbReference>
<proteinExistence type="predicted"/>
<dbReference type="Proteomes" id="UP000317617">
    <property type="component" value="Unassembled WGS sequence"/>
</dbReference>
<keyword evidence="4" id="KW-1185">Reference proteome</keyword>
<gene>
    <name evidence="3" type="ORF">AOR01nite_21920</name>
</gene>
<evidence type="ECO:0000313" key="4">
    <source>
        <dbReference type="Proteomes" id="UP000317617"/>
    </source>
</evidence>
<dbReference type="RefSeq" id="WP_048836944.1">
    <property type="nucleotide sequence ID" value="NZ_BJMU01000016.1"/>
</dbReference>
<dbReference type="OrthoDB" id="1118920at2"/>
<organism evidence="3 4">
    <name type="scientific">Acetobacter orleanensis</name>
    <dbReference type="NCBI Taxonomy" id="104099"/>
    <lineage>
        <taxon>Bacteria</taxon>
        <taxon>Pseudomonadati</taxon>
        <taxon>Pseudomonadota</taxon>
        <taxon>Alphaproteobacteria</taxon>
        <taxon>Acetobacterales</taxon>
        <taxon>Acetobacteraceae</taxon>
        <taxon>Acetobacter</taxon>
    </lineage>
</organism>
<evidence type="ECO:0000259" key="2">
    <source>
        <dbReference type="Pfam" id="PF18134"/>
    </source>
</evidence>
<dbReference type="AlphaFoldDB" id="A0A4Y3TSI1"/>
<dbReference type="InterPro" id="IPR040511">
    <property type="entry name" value="AGS_C"/>
</dbReference>
<comment type="caution">
    <text evidence="3">The sequence shown here is derived from an EMBL/GenBank/DDBJ whole genome shotgun (WGS) entry which is preliminary data.</text>
</comment>